<keyword evidence="4" id="KW-1185">Reference proteome</keyword>
<dbReference type="eggNOG" id="COG1835">
    <property type="taxonomic scope" value="Bacteria"/>
</dbReference>
<feature type="transmembrane region" description="Helical" evidence="1">
    <location>
        <begin position="287"/>
        <end position="309"/>
    </location>
</feature>
<feature type="transmembrane region" description="Helical" evidence="1">
    <location>
        <begin position="197"/>
        <end position="215"/>
    </location>
</feature>
<dbReference type="Pfam" id="PF01757">
    <property type="entry name" value="Acyl_transf_3"/>
    <property type="match status" value="1"/>
</dbReference>
<organism evidence="3 4">
    <name type="scientific">Novosphingobium lindaniclasticum LE124</name>
    <dbReference type="NCBI Taxonomy" id="1096930"/>
    <lineage>
        <taxon>Bacteria</taxon>
        <taxon>Pseudomonadati</taxon>
        <taxon>Pseudomonadota</taxon>
        <taxon>Alphaproteobacteria</taxon>
        <taxon>Sphingomonadales</taxon>
        <taxon>Sphingomonadaceae</taxon>
        <taxon>Novosphingobium</taxon>
    </lineage>
</organism>
<feature type="transmembrane region" description="Helical" evidence="1">
    <location>
        <begin position="321"/>
        <end position="342"/>
    </location>
</feature>
<name>T0HWP5_9SPHN</name>
<dbReference type="InterPro" id="IPR002656">
    <property type="entry name" value="Acyl_transf_3_dom"/>
</dbReference>
<accession>T0HWP5</accession>
<reference evidence="3 4" key="1">
    <citation type="journal article" date="2013" name="Genome Announc.">
        <title>Genome Sequence of Novosphingobium lindaniclasticum LE124T, Isolated from a Hexachlorocyclohexane Dumpsite.</title>
        <authorList>
            <person name="Saxena A."/>
            <person name="Nayyar N."/>
            <person name="Sangwan N."/>
            <person name="Kumari R."/>
            <person name="Khurana J.P."/>
            <person name="Lal R."/>
        </authorList>
    </citation>
    <scope>NUCLEOTIDE SEQUENCE [LARGE SCALE GENOMIC DNA]</scope>
    <source>
        <strain evidence="3 4">LE124</strain>
    </source>
</reference>
<dbReference type="PANTHER" id="PTHR23028:SF131">
    <property type="entry name" value="BLR2367 PROTEIN"/>
    <property type="match status" value="1"/>
</dbReference>
<dbReference type="PANTHER" id="PTHR23028">
    <property type="entry name" value="ACETYLTRANSFERASE"/>
    <property type="match status" value="1"/>
</dbReference>
<keyword evidence="1" id="KW-0472">Membrane</keyword>
<dbReference type="RefSeq" id="WP_021233510.1">
    <property type="nucleotide sequence ID" value="NZ_ATHL01000055.1"/>
</dbReference>
<sequence>MAGKTRQPGSASSPTLAGLQVARGLAALSVTLHHALETSNGVPGSFSPDWLTTGGAGGVDIFFVISGFIMAHTSFRPGQPSPGAAEFLQRRAARIYPLYWLACLTMLSLMALGFFQSRVLSPGDIFLALALLPGGQPVIGVAWTLVYEVYFYLIFAACLAAGRPSLVLCAASAVIAALLALAQGLPESGVQRFLSDPIPLEFLLGMGLASVYPHIRETLKGALVGSLLVFFGLALLYAAPLVVPHQTTHGLESWARVAAWGTAGLAIVAGFLALPERAGRLARWLKGLGDASYALYLTHFFVLMGYGLALRKQTVAELPQYLLVIPMVVLACLVGAAAHVAAERPLLRLARRAIDRTAPRRRAETVVTAA</sequence>
<dbReference type="EMBL" id="ATHL01000055">
    <property type="protein sequence ID" value="EQB17502.1"/>
    <property type="molecule type" value="Genomic_DNA"/>
</dbReference>
<feature type="transmembrane region" description="Helical" evidence="1">
    <location>
        <begin position="50"/>
        <end position="71"/>
    </location>
</feature>
<dbReference type="InterPro" id="IPR050879">
    <property type="entry name" value="Acyltransferase_3"/>
</dbReference>
<dbReference type="OrthoDB" id="9767863at2"/>
<feature type="transmembrane region" description="Helical" evidence="1">
    <location>
        <begin position="166"/>
        <end position="185"/>
    </location>
</feature>
<dbReference type="Proteomes" id="UP000015527">
    <property type="component" value="Unassembled WGS sequence"/>
</dbReference>
<proteinExistence type="predicted"/>
<dbReference type="GO" id="GO:0016747">
    <property type="term" value="F:acyltransferase activity, transferring groups other than amino-acyl groups"/>
    <property type="evidence" value="ECO:0007669"/>
    <property type="project" value="InterPro"/>
</dbReference>
<feature type="transmembrane region" description="Helical" evidence="1">
    <location>
        <begin position="254"/>
        <end position="275"/>
    </location>
</feature>
<gene>
    <name evidence="3" type="ORF">L284_08030</name>
</gene>
<keyword evidence="1" id="KW-0812">Transmembrane</keyword>
<evidence type="ECO:0000313" key="3">
    <source>
        <dbReference type="EMBL" id="EQB17502.1"/>
    </source>
</evidence>
<dbReference type="GO" id="GO:0000271">
    <property type="term" value="P:polysaccharide biosynthetic process"/>
    <property type="evidence" value="ECO:0007669"/>
    <property type="project" value="TreeGrafter"/>
</dbReference>
<dbReference type="GO" id="GO:0016020">
    <property type="term" value="C:membrane"/>
    <property type="evidence" value="ECO:0007669"/>
    <property type="project" value="TreeGrafter"/>
</dbReference>
<dbReference type="PATRIC" id="fig|1096930.3.peg.1584"/>
<dbReference type="AlphaFoldDB" id="T0HWP5"/>
<evidence type="ECO:0000256" key="1">
    <source>
        <dbReference type="SAM" id="Phobius"/>
    </source>
</evidence>
<evidence type="ECO:0000313" key="4">
    <source>
        <dbReference type="Proteomes" id="UP000015527"/>
    </source>
</evidence>
<protein>
    <recommendedName>
        <fullName evidence="2">Acyltransferase 3 domain-containing protein</fullName>
    </recommendedName>
</protein>
<feature type="domain" description="Acyltransferase 3" evidence="2">
    <location>
        <begin position="17"/>
        <end position="334"/>
    </location>
</feature>
<comment type="caution">
    <text evidence="3">The sequence shown here is derived from an EMBL/GenBank/DDBJ whole genome shotgun (WGS) entry which is preliminary data.</text>
</comment>
<feature type="transmembrane region" description="Helical" evidence="1">
    <location>
        <begin position="98"/>
        <end position="117"/>
    </location>
</feature>
<feature type="transmembrane region" description="Helical" evidence="1">
    <location>
        <begin position="222"/>
        <end position="242"/>
    </location>
</feature>
<evidence type="ECO:0000259" key="2">
    <source>
        <dbReference type="Pfam" id="PF01757"/>
    </source>
</evidence>
<keyword evidence="1" id="KW-1133">Transmembrane helix</keyword>